<feature type="transmembrane region" description="Helical" evidence="6">
    <location>
        <begin position="109"/>
        <end position="129"/>
    </location>
</feature>
<protein>
    <submittedName>
        <fullName evidence="8">Cation transporter</fullName>
    </submittedName>
</protein>
<reference evidence="9" key="1">
    <citation type="submission" date="2023-07" db="EMBL/GenBank/DDBJ databases">
        <title>Draft genome sequence of Agarivorans aestuarii strain ZMCS4, a CAZymes producing bacteria isolated from the marine brown algae Clodostephus spongiosus.</title>
        <authorList>
            <person name="Lorente B."/>
            <person name="Cabral C."/>
            <person name="Frias J."/>
            <person name="Faria J."/>
            <person name="Toubarro D."/>
        </authorList>
    </citation>
    <scope>NUCLEOTIDE SEQUENCE [LARGE SCALE GENOMIC DNA]</scope>
    <source>
        <strain evidence="9">ZMCS4</strain>
    </source>
</reference>
<keyword evidence="2" id="KW-0813">Transport</keyword>
<comment type="subcellular location">
    <subcellularLocation>
        <location evidence="1">Membrane</location>
        <topology evidence="1">Multi-pass membrane protein</topology>
    </subcellularLocation>
</comment>
<dbReference type="Proteomes" id="UP001310248">
    <property type="component" value="Unassembled WGS sequence"/>
</dbReference>
<evidence type="ECO:0000313" key="9">
    <source>
        <dbReference type="Proteomes" id="UP001310248"/>
    </source>
</evidence>
<proteinExistence type="predicted"/>
<evidence type="ECO:0000256" key="5">
    <source>
        <dbReference type="ARBA" id="ARBA00023136"/>
    </source>
</evidence>
<evidence type="ECO:0000313" key="8">
    <source>
        <dbReference type="EMBL" id="MEE1676330.1"/>
    </source>
</evidence>
<feature type="domain" description="Cation efflux protein transmembrane" evidence="7">
    <location>
        <begin position="8"/>
        <end position="209"/>
    </location>
</feature>
<evidence type="ECO:0000259" key="7">
    <source>
        <dbReference type="Pfam" id="PF01545"/>
    </source>
</evidence>
<gene>
    <name evidence="8" type="ORF">SNR37_001940</name>
</gene>
<feature type="transmembrane region" description="Helical" evidence="6">
    <location>
        <begin position="34"/>
        <end position="56"/>
    </location>
</feature>
<keyword evidence="5 6" id="KW-0472">Membrane</keyword>
<dbReference type="RefSeq" id="WP_329776998.1">
    <property type="nucleotide sequence ID" value="NZ_JAYDYW010000021.1"/>
</dbReference>
<dbReference type="InterPro" id="IPR050291">
    <property type="entry name" value="CDF_Transporter"/>
</dbReference>
<keyword evidence="4 6" id="KW-1133">Transmembrane helix</keyword>
<evidence type="ECO:0000256" key="2">
    <source>
        <dbReference type="ARBA" id="ARBA00022448"/>
    </source>
</evidence>
<dbReference type="PANTHER" id="PTHR43840">
    <property type="entry name" value="MITOCHONDRIAL METAL TRANSPORTER 1-RELATED"/>
    <property type="match status" value="1"/>
</dbReference>
<evidence type="ECO:0000256" key="1">
    <source>
        <dbReference type="ARBA" id="ARBA00004141"/>
    </source>
</evidence>
<feature type="transmembrane region" description="Helical" evidence="6">
    <location>
        <begin position="7"/>
        <end position="28"/>
    </location>
</feature>
<dbReference type="InterPro" id="IPR027469">
    <property type="entry name" value="Cation_efflux_TMD_sf"/>
</dbReference>
<evidence type="ECO:0000256" key="6">
    <source>
        <dbReference type="SAM" id="Phobius"/>
    </source>
</evidence>
<name>A0ABU7GCY3_9ALTE</name>
<evidence type="ECO:0000256" key="3">
    <source>
        <dbReference type="ARBA" id="ARBA00022692"/>
    </source>
</evidence>
<dbReference type="PANTHER" id="PTHR43840:SF15">
    <property type="entry name" value="MITOCHONDRIAL METAL TRANSPORTER 1-RELATED"/>
    <property type="match status" value="1"/>
</dbReference>
<feature type="transmembrane region" description="Helical" evidence="6">
    <location>
        <begin position="76"/>
        <end position="97"/>
    </location>
</feature>
<dbReference type="InterPro" id="IPR058533">
    <property type="entry name" value="Cation_efflux_TM"/>
</dbReference>
<organism evidence="8 9">
    <name type="scientific">Agarivorans aestuarii</name>
    <dbReference type="NCBI Taxonomy" id="1563703"/>
    <lineage>
        <taxon>Bacteria</taxon>
        <taxon>Pseudomonadati</taxon>
        <taxon>Pseudomonadota</taxon>
        <taxon>Gammaproteobacteria</taxon>
        <taxon>Alteromonadales</taxon>
        <taxon>Alteromonadaceae</taxon>
        <taxon>Agarivorans</taxon>
    </lineage>
</organism>
<keyword evidence="3 6" id="KW-0812">Transmembrane</keyword>
<comment type="caution">
    <text evidence="8">The sequence shown here is derived from an EMBL/GenBank/DDBJ whole genome shotgun (WGS) entry which is preliminary data.</text>
</comment>
<accession>A0ABU7GCY3</accession>
<feature type="transmembrane region" description="Helical" evidence="6">
    <location>
        <begin position="176"/>
        <end position="194"/>
    </location>
</feature>
<sequence length="302" mass="33484">MDLERKTLVVSAIIALLLAIWGIAMGVYTESGAIMLDGVFNLLSSIMAFTGIRIAYLTSQNYNERFPMGYFAFEPLMVMVKGISILVLVAFALSANLQTMLAGGREPQIGMMLVYVVPAVAGCLLAWYVCLRSNQKQASNLLQAEQQGWLINSVISGAIGVALIIVLLIQDSSIGWIARYVDQILVIVFSLIFLKDPYLLVKNGFKELLLSAPDEEHTKPFITALNNQSLINGFSLADTMVMKTGRRIWITLELECQQPQLALSDMVKQRKQLRALANQFYENNYTEIVFIEPKASSEQAAS</sequence>
<dbReference type="EMBL" id="JAYDYW010000021">
    <property type="protein sequence ID" value="MEE1676330.1"/>
    <property type="molecule type" value="Genomic_DNA"/>
</dbReference>
<dbReference type="SUPFAM" id="SSF161111">
    <property type="entry name" value="Cation efflux protein transmembrane domain-like"/>
    <property type="match status" value="1"/>
</dbReference>
<keyword evidence="9" id="KW-1185">Reference proteome</keyword>
<dbReference type="Pfam" id="PF01545">
    <property type="entry name" value="Cation_efflux"/>
    <property type="match status" value="1"/>
</dbReference>
<evidence type="ECO:0000256" key="4">
    <source>
        <dbReference type="ARBA" id="ARBA00022989"/>
    </source>
</evidence>
<dbReference type="Gene3D" id="1.20.1510.10">
    <property type="entry name" value="Cation efflux protein transmembrane domain"/>
    <property type="match status" value="1"/>
</dbReference>
<feature type="transmembrane region" description="Helical" evidence="6">
    <location>
        <begin position="149"/>
        <end position="170"/>
    </location>
</feature>